<name>A0A2R6NWN9_9APHY</name>
<sequence>MFVTTTTAAVSPLVSRACRFLAYGRPPLTVPVCLDCRSDKQDVDTELQLEGGDAGKWHYKQLIDLLLDMANRNEKVVGVQITEEEDVERMLWNVYDRRIAGIEITLRDLLDDEGVVCFIQID</sequence>
<dbReference type="EMBL" id="MLYV02000737">
    <property type="protein sequence ID" value="PSR78517.1"/>
    <property type="molecule type" value="Genomic_DNA"/>
</dbReference>
<evidence type="ECO:0000313" key="2">
    <source>
        <dbReference type="Proteomes" id="UP000186601"/>
    </source>
</evidence>
<evidence type="ECO:0000313" key="1">
    <source>
        <dbReference type="EMBL" id="PSR78517.1"/>
    </source>
</evidence>
<dbReference type="AlphaFoldDB" id="A0A2R6NWN9"/>
<keyword evidence="2" id="KW-1185">Reference proteome</keyword>
<organism evidence="1 2">
    <name type="scientific">Hermanssonia centrifuga</name>
    <dbReference type="NCBI Taxonomy" id="98765"/>
    <lineage>
        <taxon>Eukaryota</taxon>
        <taxon>Fungi</taxon>
        <taxon>Dikarya</taxon>
        <taxon>Basidiomycota</taxon>
        <taxon>Agaricomycotina</taxon>
        <taxon>Agaricomycetes</taxon>
        <taxon>Polyporales</taxon>
        <taxon>Meruliaceae</taxon>
        <taxon>Hermanssonia</taxon>
    </lineage>
</organism>
<comment type="caution">
    <text evidence="1">The sequence shown here is derived from an EMBL/GenBank/DDBJ whole genome shotgun (WGS) entry which is preliminary data.</text>
</comment>
<reference evidence="1 2" key="1">
    <citation type="submission" date="2018-02" db="EMBL/GenBank/DDBJ databases">
        <title>Genome sequence of the basidiomycete white-rot fungus Phlebia centrifuga.</title>
        <authorList>
            <person name="Granchi Z."/>
            <person name="Peng M."/>
            <person name="de Vries R.P."/>
            <person name="Hilden K."/>
            <person name="Makela M.R."/>
            <person name="Grigoriev I."/>
            <person name="Riley R."/>
        </authorList>
    </citation>
    <scope>NUCLEOTIDE SEQUENCE [LARGE SCALE GENOMIC DNA]</scope>
    <source>
        <strain evidence="1 2">FBCC195</strain>
    </source>
</reference>
<proteinExistence type="predicted"/>
<dbReference type="Proteomes" id="UP000186601">
    <property type="component" value="Unassembled WGS sequence"/>
</dbReference>
<gene>
    <name evidence="1" type="ORF">PHLCEN_2v7391</name>
</gene>
<accession>A0A2R6NWN9</accession>
<protein>
    <submittedName>
        <fullName evidence="1">Uncharacterized protein</fullName>
    </submittedName>
</protein>